<evidence type="ECO:0000256" key="1">
    <source>
        <dbReference type="SAM" id="MobiDB-lite"/>
    </source>
</evidence>
<dbReference type="RefSeq" id="WP_344663766.1">
    <property type="nucleotide sequence ID" value="NZ_BAAAQN010000002.1"/>
</dbReference>
<organism evidence="3 4">
    <name type="scientific">Catenulispora yoronensis</name>
    <dbReference type="NCBI Taxonomy" id="450799"/>
    <lineage>
        <taxon>Bacteria</taxon>
        <taxon>Bacillati</taxon>
        <taxon>Actinomycetota</taxon>
        <taxon>Actinomycetes</taxon>
        <taxon>Catenulisporales</taxon>
        <taxon>Catenulisporaceae</taxon>
        <taxon>Catenulispora</taxon>
    </lineage>
</organism>
<feature type="transmembrane region" description="Helical" evidence="2">
    <location>
        <begin position="395"/>
        <end position="412"/>
    </location>
</feature>
<name>A0ABP5F2X6_9ACTN</name>
<keyword evidence="2" id="KW-0812">Transmembrane</keyword>
<feature type="transmembrane region" description="Helical" evidence="2">
    <location>
        <begin position="104"/>
        <end position="125"/>
    </location>
</feature>
<feature type="transmembrane region" description="Helical" evidence="2">
    <location>
        <begin position="306"/>
        <end position="327"/>
    </location>
</feature>
<protein>
    <recommendedName>
        <fullName evidence="5">Glycosyltransferase RgtA/B/C/D-like domain-containing protein</fullName>
    </recommendedName>
</protein>
<feature type="transmembrane region" description="Helical" evidence="2">
    <location>
        <begin position="259"/>
        <end position="275"/>
    </location>
</feature>
<keyword evidence="4" id="KW-1185">Reference proteome</keyword>
<gene>
    <name evidence="3" type="ORF">GCM10009839_04580</name>
</gene>
<feature type="transmembrane region" description="Helical" evidence="2">
    <location>
        <begin position="35"/>
        <end position="55"/>
    </location>
</feature>
<keyword evidence="2" id="KW-1133">Transmembrane helix</keyword>
<dbReference type="EMBL" id="BAAAQN010000002">
    <property type="protein sequence ID" value="GAA2013040.1"/>
    <property type="molecule type" value="Genomic_DNA"/>
</dbReference>
<feature type="transmembrane region" description="Helical" evidence="2">
    <location>
        <begin position="371"/>
        <end position="388"/>
    </location>
</feature>
<feature type="transmembrane region" description="Helical" evidence="2">
    <location>
        <begin position="424"/>
        <end position="447"/>
    </location>
</feature>
<evidence type="ECO:0000313" key="4">
    <source>
        <dbReference type="Proteomes" id="UP001500751"/>
    </source>
</evidence>
<evidence type="ECO:0000313" key="3">
    <source>
        <dbReference type="EMBL" id="GAA2013040.1"/>
    </source>
</evidence>
<sequence length="565" mass="59662">MTATASAPPAEAAGATRAVPSAVAARAWTASRGMLLEAAAAFAGAAWMLLSTATIRNFAPLERNSQVSGLASLQIRFVLPALAGVALLVLVRNSAPRREWASRAVFPLLPGLMSGFVGGGVLLALRGVALPLNGTGGDAGDMERWTLMLQHGQMTHPGYPPLYPRIVWFVSKFFFHDNVFQGLKFTEIVTAAVLGPAVYLAWRLCAGRAWACAIACLYTGALSEPYKAYEPVVLGILLPIVIAYVRYLRSCADRDWKRLAGTGLLVGLGLGEIFILFSGPFYWMAIGIAVAALAVFPWAAWRDALVLLAATGAGFLLIGWHLLLGLLDEAPDPYFFFQTDQDPGYPFLYLTDLPGPLAKGVWPPIGEAGGIDVYAALAVVAAGVAIWLGIRKLPVLVTVSVLAGCWIMRFHLAAEMFPDKLVRYWPRTTSVIIYCFLILAVFAVIAASEKLQELYATLVARAQPATAASESESVSQDDGEAPKGPNVPAAAGPVRAMGTAGTVGTVGTGLVAAGFALTLFAGMAGSANADKFMPKNDGSPGQLAFNAHHDSPHNLRLGATLVNGK</sequence>
<comment type="caution">
    <text evidence="3">The sequence shown here is derived from an EMBL/GenBank/DDBJ whole genome shotgun (WGS) entry which is preliminary data.</text>
</comment>
<feature type="transmembrane region" description="Helical" evidence="2">
    <location>
        <begin position="228"/>
        <end position="247"/>
    </location>
</feature>
<dbReference type="Proteomes" id="UP001500751">
    <property type="component" value="Unassembled WGS sequence"/>
</dbReference>
<reference evidence="4" key="1">
    <citation type="journal article" date="2019" name="Int. J. Syst. Evol. Microbiol.">
        <title>The Global Catalogue of Microorganisms (GCM) 10K type strain sequencing project: providing services to taxonomists for standard genome sequencing and annotation.</title>
        <authorList>
            <consortium name="The Broad Institute Genomics Platform"/>
            <consortium name="The Broad Institute Genome Sequencing Center for Infectious Disease"/>
            <person name="Wu L."/>
            <person name="Ma J."/>
        </authorList>
    </citation>
    <scope>NUCLEOTIDE SEQUENCE [LARGE SCALE GENOMIC DNA]</scope>
    <source>
        <strain evidence="4">JCM 16014</strain>
    </source>
</reference>
<keyword evidence="2" id="KW-0472">Membrane</keyword>
<evidence type="ECO:0000256" key="2">
    <source>
        <dbReference type="SAM" id="Phobius"/>
    </source>
</evidence>
<accession>A0ABP5F2X6</accession>
<feature type="transmembrane region" description="Helical" evidence="2">
    <location>
        <begin position="75"/>
        <end position="92"/>
    </location>
</feature>
<proteinExistence type="predicted"/>
<feature type="transmembrane region" description="Helical" evidence="2">
    <location>
        <begin position="281"/>
        <end position="299"/>
    </location>
</feature>
<evidence type="ECO:0008006" key="5">
    <source>
        <dbReference type="Google" id="ProtNLM"/>
    </source>
</evidence>
<feature type="region of interest" description="Disordered" evidence="1">
    <location>
        <begin position="469"/>
        <end position="490"/>
    </location>
</feature>